<dbReference type="Proteomes" id="UP000639403">
    <property type="component" value="Unassembled WGS sequence"/>
</dbReference>
<evidence type="ECO:0000256" key="7">
    <source>
        <dbReference type="ARBA" id="ARBA00023008"/>
    </source>
</evidence>
<dbReference type="GO" id="GO:0005576">
    <property type="term" value="C:extracellular region"/>
    <property type="evidence" value="ECO:0007669"/>
    <property type="project" value="UniProtKB-SubCell"/>
</dbReference>
<evidence type="ECO:0000256" key="13">
    <source>
        <dbReference type="SAM" id="SignalP"/>
    </source>
</evidence>
<sequence length="336" mass="36328">MINTVPAVLALAAFAPLASAHIAFWDKSMYGFNVTQQDYSYDNRPVTPLVGYTFDQWWFHGHLDHPPLPGDTFDLPAGGTINSQLSCDKGATVWYNSSSGGDAGYGSNWPCPGQQSSQFHTTGIDDVMGCALAIAYKGNGSEVQPDDFTIFSVNQTCVWYLNTEFAVPAEMPACGPDGCTCAWFWIHSDKSGAEQMYMNGFSCNVTGATGTTPIGKSMLPRRCGADPDQNEAANPGNCTIGPKLPMYWMQAEGNNMNEGYYMPPVYNDIYGFHDGAQDDIFQDAYVSSLGASQAGVVPSASAAANRRAEIPEPVVTPPPASLVRRHKRTLAHEHSH</sequence>
<feature type="chain" id="PRO_5034308977" evidence="13">
    <location>
        <begin position="21"/>
        <end position="336"/>
    </location>
</feature>
<name>A0A8H7P468_9APHY</name>
<dbReference type="GO" id="GO:0046872">
    <property type="term" value="F:metal ion binding"/>
    <property type="evidence" value="ECO:0007669"/>
    <property type="project" value="UniProtKB-KW"/>
</dbReference>
<dbReference type="EMBL" id="JADOXO010000063">
    <property type="protein sequence ID" value="KAF9815808.1"/>
    <property type="molecule type" value="Genomic_DNA"/>
</dbReference>
<reference evidence="14" key="1">
    <citation type="submission" date="2020-11" db="EMBL/GenBank/DDBJ databases">
        <authorList>
            <person name="Koelle M."/>
            <person name="Horta M.A.C."/>
            <person name="Nowrousian M."/>
            <person name="Ohm R.A."/>
            <person name="Benz P."/>
            <person name="Pilgard A."/>
        </authorList>
    </citation>
    <scope>NUCLEOTIDE SEQUENCE</scope>
    <source>
        <strain evidence="14">FPRL280</strain>
    </source>
</reference>
<organism evidence="14 15">
    <name type="scientific">Rhodonia placenta</name>
    <dbReference type="NCBI Taxonomy" id="104341"/>
    <lineage>
        <taxon>Eukaryota</taxon>
        <taxon>Fungi</taxon>
        <taxon>Dikarya</taxon>
        <taxon>Basidiomycota</taxon>
        <taxon>Agaricomycotina</taxon>
        <taxon>Agaricomycetes</taxon>
        <taxon>Polyporales</taxon>
        <taxon>Adustoporiaceae</taxon>
        <taxon>Rhodonia</taxon>
    </lineage>
</organism>
<dbReference type="Gene3D" id="2.70.50.70">
    <property type="match status" value="1"/>
</dbReference>
<keyword evidence="8" id="KW-0503">Monooxygenase</keyword>
<evidence type="ECO:0000313" key="15">
    <source>
        <dbReference type="Proteomes" id="UP000639403"/>
    </source>
</evidence>
<gene>
    <name evidence="14" type="ORF">IEO21_04320</name>
</gene>
<keyword evidence="7" id="KW-0186">Copper</keyword>
<comment type="subcellular location">
    <subcellularLocation>
        <location evidence="2">Secreted</location>
    </subcellularLocation>
</comment>
<feature type="region of interest" description="Disordered" evidence="12">
    <location>
        <begin position="312"/>
        <end position="336"/>
    </location>
</feature>
<keyword evidence="10" id="KW-0325">Glycoprotein</keyword>
<keyword evidence="6" id="KW-0560">Oxidoreductase</keyword>
<evidence type="ECO:0000256" key="5">
    <source>
        <dbReference type="ARBA" id="ARBA00022729"/>
    </source>
</evidence>
<comment type="similarity">
    <text evidence="11">Belongs to the polysaccharide monooxygenase AA14 family.</text>
</comment>
<feature type="signal peptide" evidence="13">
    <location>
        <begin position="1"/>
        <end position="20"/>
    </location>
</feature>
<protein>
    <submittedName>
        <fullName evidence="14">Uncharacterized protein</fullName>
    </submittedName>
</protein>
<comment type="cofactor">
    <cofactor evidence="1">
        <name>Cu(2+)</name>
        <dbReference type="ChEBI" id="CHEBI:29036"/>
    </cofactor>
</comment>
<proteinExistence type="inferred from homology"/>
<dbReference type="InterPro" id="IPR054497">
    <property type="entry name" value="LPMO_AA14"/>
</dbReference>
<evidence type="ECO:0000256" key="11">
    <source>
        <dbReference type="ARBA" id="ARBA00046340"/>
    </source>
</evidence>
<evidence type="ECO:0000256" key="1">
    <source>
        <dbReference type="ARBA" id="ARBA00001973"/>
    </source>
</evidence>
<keyword evidence="4" id="KW-0479">Metal-binding</keyword>
<evidence type="ECO:0000256" key="9">
    <source>
        <dbReference type="ARBA" id="ARBA00023157"/>
    </source>
</evidence>
<keyword evidence="3" id="KW-0964">Secreted</keyword>
<keyword evidence="9" id="KW-1015">Disulfide bond</keyword>
<accession>A0A8H7P468</accession>
<evidence type="ECO:0000256" key="2">
    <source>
        <dbReference type="ARBA" id="ARBA00004613"/>
    </source>
</evidence>
<evidence type="ECO:0000256" key="4">
    <source>
        <dbReference type="ARBA" id="ARBA00022723"/>
    </source>
</evidence>
<evidence type="ECO:0000256" key="12">
    <source>
        <dbReference type="SAM" id="MobiDB-lite"/>
    </source>
</evidence>
<evidence type="ECO:0000313" key="14">
    <source>
        <dbReference type="EMBL" id="KAF9815808.1"/>
    </source>
</evidence>
<evidence type="ECO:0000256" key="3">
    <source>
        <dbReference type="ARBA" id="ARBA00022525"/>
    </source>
</evidence>
<keyword evidence="5 13" id="KW-0732">Signal</keyword>
<evidence type="ECO:0000256" key="6">
    <source>
        <dbReference type="ARBA" id="ARBA00023002"/>
    </source>
</evidence>
<dbReference type="AlphaFoldDB" id="A0A8H7P468"/>
<evidence type="ECO:0000256" key="8">
    <source>
        <dbReference type="ARBA" id="ARBA00023033"/>
    </source>
</evidence>
<reference evidence="14" key="2">
    <citation type="journal article" name="Front. Microbiol.">
        <title>Degradative Capacity of Two Strains of Rhodonia placenta: From Phenotype to Genotype.</title>
        <authorList>
            <person name="Kolle M."/>
            <person name="Horta M.A.C."/>
            <person name="Nowrousian M."/>
            <person name="Ohm R.A."/>
            <person name="Benz J.P."/>
            <person name="Pilgard A."/>
        </authorList>
    </citation>
    <scope>NUCLEOTIDE SEQUENCE</scope>
    <source>
        <strain evidence="14">FPRL280</strain>
    </source>
</reference>
<comment type="caution">
    <text evidence="14">The sequence shown here is derived from an EMBL/GenBank/DDBJ whole genome shotgun (WGS) entry which is preliminary data.</text>
</comment>
<dbReference type="Pfam" id="PF22810">
    <property type="entry name" value="LPMO_AA14"/>
    <property type="match status" value="1"/>
</dbReference>
<evidence type="ECO:0000256" key="10">
    <source>
        <dbReference type="ARBA" id="ARBA00023180"/>
    </source>
</evidence>
<dbReference type="GO" id="GO:0004497">
    <property type="term" value="F:monooxygenase activity"/>
    <property type="evidence" value="ECO:0007669"/>
    <property type="project" value="UniProtKB-KW"/>
</dbReference>